<dbReference type="Proteomes" id="UP000050501">
    <property type="component" value="Unassembled WGS sequence"/>
</dbReference>
<dbReference type="InterPro" id="IPR011006">
    <property type="entry name" value="CheY-like_superfamily"/>
</dbReference>
<dbReference type="InterPro" id="IPR000792">
    <property type="entry name" value="Tscrpt_reg_LuxR_C"/>
</dbReference>
<dbReference type="SUPFAM" id="SSF46894">
    <property type="entry name" value="C-terminal effector domain of the bipartite response regulators"/>
    <property type="match status" value="1"/>
</dbReference>
<dbReference type="PRINTS" id="PR00038">
    <property type="entry name" value="HTHLUXR"/>
</dbReference>
<dbReference type="RefSeq" id="WP_062417777.1">
    <property type="nucleotide sequence ID" value="NZ_DF967974.1"/>
</dbReference>
<evidence type="ECO:0000313" key="7">
    <source>
        <dbReference type="Proteomes" id="UP000050501"/>
    </source>
</evidence>
<organism evidence="6 7">
    <name type="scientific">Levilinea saccharolytica</name>
    <dbReference type="NCBI Taxonomy" id="229921"/>
    <lineage>
        <taxon>Bacteria</taxon>
        <taxon>Bacillati</taxon>
        <taxon>Chloroflexota</taxon>
        <taxon>Anaerolineae</taxon>
        <taxon>Anaerolineales</taxon>
        <taxon>Anaerolineaceae</taxon>
        <taxon>Levilinea</taxon>
    </lineage>
</organism>
<keyword evidence="7" id="KW-1185">Reference proteome</keyword>
<dbReference type="Gene3D" id="3.40.50.2300">
    <property type="match status" value="1"/>
</dbReference>
<reference evidence="6 7" key="1">
    <citation type="submission" date="2015-07" db="EMBL/GenBank/DDBJ databases">
        <title>Genome sequence of Levilinea saccharolytica DSM 16555.</title>
        <authorList>
            <person name="Hemp J."/>
            <person name="Ward L.M."/>
            <person name="Pace L.A."/>
            <person name="Fischer W.W."/>
        </authorList>
    </citation>
    <scope>NUCLEOTIDE SEQUENCE [LARGE SCALE GENOMIC DNA]</scope>
    <source>
        <strain evidence="6 7">KIBI-1</strain>
    </source>
</reference>
<proteinExistence type="predicted"/>
<dbReference type="PANTHER" id="PTHR43214">
    <property type="entry name" value="TWO-COMPONENT RESPONSE REGULATOR"/>
    <property type="match status" value="1"/>
</dbReference>
<name>A0A0P6XHQ2_9CHLR</name>
<evidence type="ECO:0000259" key="5">
    <source>
        <dbReference type="PROSITE" id="PS50110"/>
    </source>
</evidence>
<dbReference type="STRING" id="229921.ADN01_14205"/>
<dbReference type="PANTHER" id="PTHR43214:SF43">
    <property type="entry name" value="TWO-COMPONENT RESPONSE REGULATOR"/>
    <property type="match status" value="1"/>
</dbReference>
<feature type="domain" description="Response regulatory" evidence="5">
    <location>
        <begin position="6"/>
        <end position="122"/>
    </location>
</feature>
<dbReference type="OrthoDB" id="9808843at2"/>
<keyword evidence="1 3" id="KW-0597">Phosphoprotein</keyword>
<dbReference type="InterPro" id="IPR058245">
    <property type="entry name" value="NreC/VraR/RcsB-like_REC"/>
</dbReference>
<dbReference type="InterPro" id="IPR016032">
    <property type="entry name" value="Sig_transdc_resp-reg_C-effctor"/>
</dbReference>
<dbReference type="AlphaFoldDB" id="A0A0P6XHQ2"/>
<dbReference type="PROSITE" id="PS00622">
    <property type="entry name" value="HTH_LUXR_1"/>
    <property type="match status" value="1"/>
</dbReference>
<dbReference type="GO" id="GO:0003677">
    <property type="term" value="F:DNA binding"/>
    <property type="evidence" value="ECO:0007669"/>
    <property type="project" value="UniProtKB-KW"/>
</dbReference>
<dbReference type="InterPro" id="IPR001789">
    <property type="entry name" value="Sig_transdc_resp-reg_receiver"/>
</dbReference>
<feature type="modified residue" description="4-aspartylphosphate" evidence="3">
    <location>
        <position position="57"/>
    </location>
</feature>
<protein>
    <submittedName>
        <fullName evidence="6">LuxR family transcriptional regulator</fullName>
    </submittedName>
</protein>
<comment type="caution">
    <text evidence="6">The sequence shown here is derived from an EMBL/GenBank/DDBJ whole genome shotgun (WGS) entry which is preliminary data.</text>
</comment>
<evidence type="ECO:0000256" key="3">
    <source>
        <dbReference type="PROSITE-ProRule" id="PRU00169"/>
    </source>
</evidence>
<evidence type="ECO:0000256" key="2">
    <source>
        <dbReference type="ARBA" id="ARBA00023125"/>
    </source>
</evidence>
<dbReference type="SUPFAM" id="SSF52172">
    <property type="entry name" value="CheY-like"/>
    <property type="match status" value="1"/>
</dbReference>
<accession>A0A0P6XHQ2</accession>
<dbReference type="Pfam" id="PF00196">
    <property type="entry name" value="GerE"/>
    <property type="match status" value="1"/>
</dbReference>
<keyword evidence="2" id="KW-0238">DNA-binding</keyword>
<dbReference type="PROSITE" id="PS50110">
    <property type="entry name" value="RESPONSE_REGULATORY"/>
    <property type="match status" value="1"/>
</dbReference>
<dbReference type="SMART" id="SM00421">
    <property type="entry name" value="HTH_LUXR"/>
    <property type="match status" value="1"/>
</dbReference>
<dbReference type="CDD" id="cd17535">
    <property type="entry name" value="REC_NarL-like"/>
    <property type="match status" value="1"/>
</dbReference>
<dbReference type="CDD" id="cd06170">
    <property type="entry name" value="LuxR_C_like"/>
    <property type="match status" value="1"/>
</dbReference>
<gene>
    <name evidence="6" type="ORF">ADN01_14205</name>
</gene>
<dbReference type="GO" id="GO:0006355">
    <property type="term" value="P:regulation of DNA-templated transcription"/>
    <property type="evidence" value="ECO:0007669"/>
    <property type="project" value="InterPro"/>
</dbReference>
<dbReference type="EMBL" id="LGCM01000047">
    <property type="protein sequence ID" value="KPL79629.1"/>
    <property type="molecule type" value="Genomic_DNA"/>
</dbReference>
<evidence type="ECO:0000313" key="6">
    <source>
        <dbReference type="EMBL" id="KPL79629.1"/>
    </source>
</evidence>
<feature type="domain" description="HTH luxR-type" evidence="4">
    <location>
        <begin position="142"/>
        <end position="207"/>
    </location>
</feature>
<dbReference type="SMART" id="SM00448">
    <property type="entry name" value="REC"/>
    <property type="match status" value="1"/>
</dbReference>
<dbReference type="GO" id="GO:0000160">
    <property type="term" value="P:phosphorelay signal transduction system"/>
    <property type="evidence" value="ECO:0007669"/>
    <property type="project" value="InterPro"/>
</dbReference>
<dbReference type="PROSITE" id="PS50043">
    <property type="entry name" value="HTH_LUXR_2"/>
    <property type="match status" value="1"/>
</dbReference>
<sequence>MSERISVLVVDDHAVVRGGLRLFLLAFPDLNLVGEAAGGQEALQFCAVQCPDVVLMDLMMPGMSGVEATRAIRRACPHTQVIALTSFLDTQLVQDVLEAGAVGYMLKSAQAAELAEAIRAAKSGKTTLSSEATTTLIQQKGATPLHQELTEREWEVYRLLLEGKTNAEIAAVLVVGVSTVKYHVSRVLSKLGVNSRAEAIAYGVQHHLVGQNSADHGVY</sequence>
<evidence type="ECO:0000256" key="1">
    <source>
        <dbReference type="ARBA" id="ARBA00022553"/>
    </source>
</evidence>
<evidence type="ECO:0000259" key="4">
    <source>
        <dbReference type="PROSITE" id="PS50043"/>
    </source>
</evidence>
<dbReference type="InterPro" id="IPR039420">
    <property type="entry name" value="WalR-like"/>
</dbReference>
<dbReference type="Pfam" id="PF00072">
    <property type="entry name" value="Response_reg"/>
    <property type="match status" value="1"/>
</dbReference>